<dbReference type="PANTHER" id="PTHR40758">
    <property type="entry name" value="CONSERVED PROTEIN"/>
    <property type="match status" value="1"/>
</dbReference>
<evidence type="ECO:0000313" key="4">
    <source>
        <dbReference type="Proteomes" id="UP000619260"/>
    </source>
</evidence>
<dbReference type="Pfam" id="PF11716">
    <property type="entry name" value="MDMPI_N"/>
    <property type="match status" value="1"/>
</dbReference>
<gene>
    <name evidence="3" type="ORF">Val02_55000</name>
</gene>
<dbReference type="InterPro" id="IPR024344">
    <property type="entry name" value="MDMPI_metal-binding"/>
</dbReference>
<reference evidence="3" key="1">
    <citation type="submission" date="2021-01" db="EMBL/GenBank/DDBJ databases">
        <title>Whole genome shotgun sequence of Virgisporangium aliadipatigenens NBRC 105644.</title>
        <authorList>
            <person name="Komaki H."/>
            <person name="Tamura T."/>
        </authorList>
    </citation>
    <scope>NUCLEOTIDE SEQUENCE</scope>
    <source>
        <strain evidence="3">NBRC 105644</strain>
    </source>
</reference>
<dbReference type="RefSeq" id="WP_203902085.1">
    <property type="nucleotide sequence ID" value="NZ_BOPF01000021.1"/>
</dbReference>
<dbReference type="InterPro" id="IPR017517">
    <property type="entry name" value="Maleyloyr_isom"/>
</dbReference>
<dbReference type="GO" id="GO:0005886">
    <property type="term" value="C:plasma membrane"/>
    <property type="evidence" value="ECO:0007669"/>
    <property type="project" value="TreeGrafter"/>
</dbReference>
<evidence type="ECO:0008006" key="5">
    <source>
        <dbReference type="Google" id="ProtNLM"/>
    </source>
</evidence>
<evidence type="ECO:0000313" key="3">
    <source>
        <dbReference type="EMBL" id="GIJ48614.1"/>
    </source>
</evidence>
<dbReference type="NCBIfam" id="TIGR03083">
    <property type="entry name" value="maleylpyruvate isomerase family mycothiol-dependent enzyme"/>
    <property type="match status" value="1"/>
</dbReference>
<dbReference type="InterPro" id="IPR010872">
    <property type="entry name" value="MDMPI_C-term_domain"/>
</dbReference>
<dbReference type="InterPro" id="IPR034660">
    <property type="entry name" value="DinB/YfiT-like"/>
</dbReference>
<dbReference type="Proteomes" id="UP000619260">
    <property type="component" value="Unassembled WGS sequence"/>
</dbReference>
<feature type="domain" description="Mycothiol-dependent maleylpyruvate isomerase metal-binding" evidence="2">
    <location>
        <begin position="12"/>
        <end position="135"/>
    </location>
</feature>
<dbReference type="AlphaFoldDB" id="A0A8J3YN60"/>
<keyword evidence="4" id="KW-1185">Reference proteome</keyword>
<evidence type="ECO:0000259" key="1">
    <source>
        <dbReference type="Pfam" id="PF07398"/>
    </source>
</evidence>
<proteinExistence type="predicted"/>
<dbReference type="PANTHER" id="PTHR40758:SF1">
    <property type="entry name" value="CONSERVED PROTEIN"/>
    <property type="match status" value="1"/>
</dbReference>
<feature type="domain" description="MDMPI C-terminal" evidence="1">
    <location>
        <begin position="148"/>
        <end position="247"/>
    </location>
</feature>
<dbReference type="EMBL" id="BOPF01000021">
    <property type="protein sequence ID" value="GIJ48614.1"/>
    <property type="molecule type" value="Genomic_DNA"/>
</dbReference>
<dbReference type="Pfam" id="PF07398">
    <property type="entry name" value="MDMPI_C"/>
    <property type="match status" value="1"/>
</dbReference>
<accession>A0A8J3YN60</accession>
<dbReference type="Gene3D" id="1.20.120.450">
    <property type="entry name" value="dinb family like domain"/>
    <property type="match status" value="1"/>
</dbReference>
<name>A0A8J3YN60_9ACTN</name>
<sequence>MSKPHGTKEFWLAALRADGAAFRAAVADVDPGAPVPPCPDWTVLDLVHHLGNVYGFVLNHVTRGVTDRPERPAPQTPPAGEAVAWWESRFGELLTTLDGLDPDFPAWNWAPQPKKAIFWPRRMAQETAVHRWDAQTSHGLSEPIETKLAVDGITEVLDTWLAAGRRKGSTEGVRGVVALHASDIAEVWYVRLRGEGLALLDTDTVLDNDPTHERAQATGSASDLLLALWGRVPYDVLETAGDMRLLEALRTG</sequence>
<organism evidence="3 4">
    <name type="scientific">Virgisporangium aliadipatigenens</name>
    <dbReference type="NCBI Taxonomy" id="741659"/>
    <lineage>
        <taxon>Bacteria</taxon>
        <taxon>Bacillati</taxon>
        <taxon>Actinomycetota</taxon>
        <taxon>Actinomycetes</taxon>
        <taxon>Micromonosporales</taxon>
        <taxon>Micromonosporaceae</taxon>
        <taxon>Virgisporangium</taxon>
    </lineage>
</organism>
<comment type="caution">
    <text evidence="3">The sequence shown here is derived from an EMBL/GenBank/DDBJ whole genome shotgun (WGS) entry which is preliminary data.</text>
</comment>
<evidence type="ECO:0000259" key="2">
    <source>
        <dbReference type="Pfam" id="PF11716"/>
    </source>
</evidence>
<protein>
    <recommendedName>
        <fullName evidence="5">Maleylpyruvate isomerase family mycothiol-dependent enzyme</fullName>
    </recommendedName>
</protein>
<dbReference type="GO" id="GO:0046872">
    <property type="term" value="F:metal ion binding"/>
    <property type="evidence" value="ECO:0007669"/>
    <property type="project" value="InterPro"/>
</dbReference>
<dbReference type="SUPFAM" id="SSF109854">
    <property type="entry name" value="DinB/YfiT-like putative metalloenzymes"/>
    <property type="match status" value="1"/>
</dbReference>